<dbReference type="InterPro" id="IPR016631">
    <property type="entry name" value="Regulatory_RpfE"/>
</dbReference>
<keyword evidence="2" id="KW-1185">Reference proteome</keyword>
<dbReference type="RefSeq" id="WP_289828018.1">
    <property type="nucleotide sequence ID" value="NZ_JAUEDK010000002.1"/>
</dbReference>
<gene>
    <name evidence="1" type="ORF">QU481_01075</name>
</gene>
<dbReference type="Proteomes" id="UP001168540">
    <property type="component" value="Unassembled WGS sequence"/>
</dbReference>
<protein>
    <recommendedName>
        <fullName evidence="3">Phosphoglycerate mutase</fullName>
    </recommendedName>
</protein>
<evidence type="ECO:0000313" key="1">
    <source>
        <dbReference type="EMBL" id="MDN0073491.1"/>
    </source>
</evidence>
<organism evidence="1 2">
    <name type="scientific">Crenobacter oryzisoli</name>
    <dbReference type="NCBI Taxonomy" id="3056844"/>
    <lineage>
        <taxon>Bacteria</taxon>
        <taxon>Pseudomonadati</taxon>
        <taxon>Pseudomonadota</taxon>
        <taxon>Betaproteobacteria</taxon>
        <taxon>Neisseriales</taxon>
        <taxon>Neisseriaceae</taxon>
        <taxon>Crenobacter</taxon>
    </lineage>
</organism>
<accession>A0ABT7XI88</accession>
<dbReference type="EMBL" id="JAUEDK010000002">
    <property type="protein sequence ID" value="MDN0073491.1"/>
    <property type="molecule type" value="Genomic_DNA"/>
</dbReference>
<evidence type="ECO:0000313" key="2">
    <source>
        <dbReference type="Proteomes" id="UP001168540"/>
    </source>
</evidence>
<sequence length="336" mass="36591">MMLTLHLPGLAWLDAHDADEVAKGLELPALATLLGRGRVVPAAQSLSSQTAQAFALADTAPARSLAQADGLSVGNGHWLVADPVHVRIDRDRALLADIGILTLAQHEADRLTAALNQHFAEDGLRFHAPQPGRWYVESAEAPRAEFTALADVVGEDVNAHLPKGQDGLIWSRFLNELQMLLYTHPANDEREARGEPAVNSVWLWGNGEAGQPACSAKLVLADDPLWQHYATLAGVPHDAVPYAYDGLQAAAGKADSVLLRDDSLLGPAQYRDAWGWREGLGQLEERWFAPLLTALKARRLTELTLVCHGDAGFTLTVRSGDLWKFWRRPRTLASLV</sequence>
<name>A0ABT7XI88_9NEIS</name>
<evidence type="ECO:0008006" key="3">
    <source>
        <dbReference type="Google" id="ProtNLM"/>
    </source>
</evidence>
<dbReference type="PIRSF" id="PIRSF015283">
    <property type="entry name" value="Regulatory_RpfE"/>
    <property type="match status" value="1"/>
</dbReference>
<comment type="caution">
    <text evidence="1">The sequence shown here is derived from an EMBL/GenBank/DDBJ whole genome shotgun (WGS) entry which is preliminary data.</text>
</comment>
<proteinExistence type="predicted"/>
<reference evidence="1" key="1">
    <citation type="submission" date="2023-06" db="EMBL/GenBank/DDBJ databases">
        <authorList>
            <person name="Zhang S."/>
        </authorList>
    </citation>
    <scope>NUCLEOTIDE SEQUENCE</scope>
    <source>
        <strain evidence="1">SG2303</strain>
    </source>
</reference>